<keyword evidence="4 5" id="KW-0472">Membrane</keyword>
<reference evidence="7" key="1">
    <citation type="submission" date="2022-07" db="EMBL/GenBank/DDBJ databases">
        <title>Taxonomy of Aspergillus series Nigri: significant species reduction supported by multi-species coalescent approaches.</title>
        <authorList>
            <person name="Bian C."/>
            <person name="Kusuya Y."/>
            <person name="Sklenar F."/>
            <person name="D'hooge E."/>
            <person name="Yaguchi T."/>
            <person name="Takahashi H."/>
            <person name="Hubka V."/>
        </authorList>
    </citation>
    <scope>NUCLEOTIDE SEQUENCE</scope>
    <source>
        <strain evidence="7">IFM 63604</strain>
    </source>
</reference>
<dbReference type="EMBL" id="BRPB01000261">
    <property type="protein sequence ID" value="GLA56136.1"/>
    <property type="molecule type" value="Genomic_DNA"/>
</dbReference>
<accession>A0A9W6ADU2</accession>
<feature type="transmembrane region" description="Helical" evidence="5">
    <location>
        <begin position="217"/>
        <end position="242"/>
    </location>
</feature>
<feature type="transmembrane region" description="Helical" evidence="5">
    <location>
        <begin position="367"/>
        <end position="386"/>
    </location>
</feature>
<dbReference type="InterPro" id="IPR011701">
    <property type="entry name" value="MFS"/>
</dbReference>
<evidence type="ECO:0000313" key="8">
    <source>
        <dbReference type="Proteomes" id="UP001144191"/>
    </source>
</evidence>
<keyword evidence="2 5" id="KW-0812">Transmembrane</keyword>
<sequence length="448" mass="48828">MILSQTPSFTAGAEGYCASNVEPVISKLPSIQDPPEFEVYWETNDTENPRLWPLWYKGITVAAMSLGATVVSLSSTLYTSGIPGLQEEFGISKLEALVGVTTYLLGMALGGVLFAPLSELVGRRPVYIISMTIFLLLLLPSALARNIETVLVSRFFGGLFGSALMPNSPASVNDIVSDEHRALAFGFWSIGPTNGPVYGPIIGGFVFEYLGWRWTNWIVLIIGGGVLALMASIKETYAPVILRRRAERKKKETQNPKWWTRYDGEQDFMSSLRASLSRPFIMLLTETICIFWDVYVALVYGVLYLCFVAYPIAFQQERGWSPGIGGLSFIGIGVGVLIAIACEPIFRKIINLHQKSEDGIVEPEAMVSIVGFGATLLAVGQLWFSWTCTPNAHWIVPILAGVPFGAGNACVFIYASNYLARSYGIYAASALAGNMLLRSIVGACLPLA</sequence>
<name>A0A9W6ADU2_ASPNG</name>
<dbReference type="Gene3D" id="1.20.1250.20">
    <property type="entry name" value="MFS general substrate transporter like domains"/>
    <property type="match status" value="1"/>
</dbReference>
<feature type="non-terminal residue" evidence="7">
    <location>
        <position position="448"/>
    </location>
</feature>
<evidence type="ECO:0000313" key="7">
    <source>
        <dbReference type="EMBL" id="GLA56136.1"/>
    </source>
</evidence>
<dbReference type="SUPFAM" id="SSF103473">
    <property type="entry name" value="MFS general substrate transporter"/>
    <property type="match status" value="1"/>
</dbReference>
<keyword evidence="3 5" id="KW-1133">Transmembrane helix</keyword>
<evidence type="ECO:0000259" key="6">
    <source>
        <dbReference type="PROSITE" id="PS50850"/>
    </source>
</evidence>
<dbReference type="Pfam" id="PF07690">
    <property type="entry name" value="MFS_1"/>
    <property type="match status" value="1"/>
</dbReference>
<dbReference type="PANTHER" id="PTHR23502">
    <property type="entry name" value="MAJOR FACILITATOR SUPERFAMILY"/>
    <property type="match status" value="1"/>
</dbReference>
<feature type="transmembrane region" description="Helical" evidence="5">
    <location>
        <begin position="126"/>
        <end position="144"/>
    </location>
</feature>
<feature type="transmembrane region" description="Helical" evidence="5">
    <location>
        <begin position="280"/>
        <end position="312"/>
    </location>
</feature>
<dbReference type="InterPro" id="IPR036259">
    <property type="entry name" value="MFS_trans_sf"/>
</dbReference>
<comment type="subcellular location">
    <subcellularLocation>
        <location evidence="1">Membrane</location>
        <topology evidence="1">Multi-pass membrane protein</topology>
    </subcellularLocation>
</comment>
<dbReference type="InterPro" id="IPR020846">
    <property type="entry name" value="MFS_dom"/>
</dbReference>
<dbReference type="PANTHER" id="PTHR23502:SF145">
    <property type="entry name" value="MULTIDRUG TRANSPORTER, PUTATIVE-RELATED"/>
    <property type="match status" value="1"/>
</dbReference>
<evidence type="ECO:0000256" key="4">
    <source>
        <dbReference type="ARBA" id="ARBA00023136"/>
    </source>
</evidence>
<feature type="domain" description="Major facilitator superfamily (MFS) profile" evidence="6">
    <location>
        <begin position="60"/>
        <end position="448"/>
    </location>
</feature>
<gene>
    <name evidence="7" type="ORF">AnigIFM63604_004775</name>
</gene>
<dbReference type="AlphaFoldDB" id="A0A9W6ADU2"/>
<comment type="caution">
    <text evidence="7">The sequence shown here is derived from an EMBL/GenBank/DDBJ whole genome shotgun (WGS) entry which is preliminary data.</text>
</comment>
<feature type="transmembrane region" description="Helical" evidence="5">
    <location>
        <begin position="392"/>
        <end position="415"/>
    </location>
</feature>
<evidence type="ECO:0000256" key="2">
    <source>
        <dbReference type="ARBA" id="ARBA00022692"/>
    </source>
</evidence>
<proteinExistence type="predicted"/>
<evidence type="ECO:0000256" key="3">
    <source>
        <dbReference type="ARBA" id="ARBA00022989"/>
    </source>
</evidence>
<dbReference type="GO" id="GO:0005886">
    <property type="term" value="C:plasma membrane"/>
    <property type="evidence" value="ECO:0007669"/>
    <property type="project" value="TreeGrafter"/>
</dbReference>
<dbReference type="Proteomes" id="UP001144191">
    <property type="component" value="Unassembled WGS sequence"/>
</dbReference>
<dbReference type="FunFam" id="1.20.1250.20:FF:000011">
    <property type="entry name" value="MFS multidrug transporter, putative"/>
    <property type="match status" value="1"/>
</dbReference>
<evidence type="ECO:0000256" key="5">
    <source>
        <dbReference type="SAM" id="Phobius"/>
    </source>
</evidence>
<feature type="transmembrane region" description="Helical" evidence="5">
    <location>
        <begin position="324"/>
        <end position="346"/>
    </location>
</feature>
<dbReference type="PROSITE" id="PS50850">
    <property type="entry name" value="MFS"/>
    <property type="match status" value="1"/>
</dbReference>
<dbReference type="GO" id="GO:0022857">
    <property type="term" value="F:transmembrane transporter activity"/>
    <property type="evidence" value="ECO:0007669"/>
    <property type="project" value="InterPro"/>
</dbReference>
<evidence type="ECO:0000256" key="1">
    <source>
        <dbReference type="ARBA" id="ARBA00004141"/>
    </source>
</evidence>
<feature type="transmembrane region" description="Helical" evidence="5">
    <location>
        <begin position="94"/>
        <end position="114"/>
    </location>
</feature>
<protein>
    <recommendedName>
        <fullName evidence="6">Major facilitator superfamily (MFS) profile domain-containing protein</fullName>
    </recommendedName>
</protein>
<organism evidence="7 8">
    <name type="scientific">Aspergillus niger</name>
    <dbReference type="NCBI Taxonomy" id="5061"/>
    <lineage>
        <taxon>Eukaryota</taxon>
        <taxon>Fungi</taxon>
        <taxon>Dikarya</taxon>
        <taxon>Ascomycota</taxon>
        <taxon>Pezizomycotina</taxon>
        <taxon>Eurotiomycetes</taxon>
        <taxon>Eurotiomycetidae</taxon>
        <taxon>Eurotiales</taxon>
        <taxon>Aspergillaceae</taxon>
        <taxon>Aspergillus</taxon>
        <taxon>Aspergillus subgen. Circumdati</taxon>
    </lineage>
</organism>
<feature type="transmembrane region" description="Helical" evidence="5">
    <location>
        <begin position="54"/>
        <end position="74"/>
    </location>
</feature>